<organism evidence="6 7">
    <name type="scientific">Ascobolus immersus RN42</name>
    <dbReference type="NCBI Taxonomy" id="1160509"/>
    <lineage>
        <taxon>Eukaryota</taxon>
        <taxon>Fungi</taxon>
        <taxon>Dikarya</taxon>
        <taxon>Ascomycota</taxon>
        <taxon>Pezizomycotina</taxon>
        <taxon>Pezizomycetes</taxon>
        <taxon>Pezizales</taxon>
        <taxon>Ascobolaceae</taxon>
        <taxon>Ascobolus</taxon>
    </lineage>
</organism>
<keyword evidence="2 4" id="KW-0863">Zinc-finger</keyword>
<dbReference type="Proteomes" id="UP000275078">
    <property type="component" value="Unassembled WGS sequence"/>
</dbReference>
<name>A0A3N4I5I1_ASCIM</name>
<dbReference type="PROSITE" id="PS01360">
    <property type="entry name" value="ZF_MYND_1"/>
    <property type="match status" value="1"/>
</dbReference>
<dbReference type="OrthoDB" id="432970at2759"/>
<keyword evidence="3" id="KW-0862">Zinc</keyword>
<evidence type="ECO:0000256" key="1">
    <source>
        <dbReference type="ARBA" id="ARBA00022723"/>
    </source>
</evidence>
<keyword evidence="7" id="KW-1185">Reference proteome</keyword>
<dbReference type="SUPFAM" id="SSF144232">
    <property type="entry name" value="HIT/MYND zinc finger-like"/>
    <property type="match status" value="1"/>
</dbReference>
<proteinExistence type="predicted"/>
<dbReference type="GO" id="GO:0008270">
    <property type="term" value="F:zinc ion binding"/>
    <property type="evidence" value="ECO:0007669"/>
    <property type="project" value="UniProtKB-KW"/>
</dbReference>
<dbReference type="InterPro" id="IPR002893">
    <property type="entry name" value="Znf_MYND"/>
</dbReference>
<reference evidence="6 7" key="1">
    <citation type="journal article" date="2018" name="Nat. Ecol. Evol.">
        <title>Pezizomycetes genomes reveal the molecular basis of ectomycorrhizal truffle lifestyle.</title>
        <authorList>
            <person name="Murat C."/>
            <person name="Payen T."/>
            <person name="Noel B."/>
            <person name="Kuo A."/>
            <person name="Morin E."/>
            <person name="Chen J."/>
            <person name="Kohler A."/>
            <person name="Krizsan K."/>
            <person name="Balestrini R."/>
            <person name="Da Silva C."/>
            <person name="Montanini B."/>
            <person name="Hainaut M."/>
            <person name="Levati E."/>
            <person name="Barry K.W."/>
            <person name="Belfiori B."/>
            <person name="Cichocki N."/>
            <person name="Clum A."/>
            <person name="Dockter R.B."/>
            <person name="Fauchery L."/>
            <person name="Guy J."/>
            <person name="Iotti M."/>
            <person name="Le Tacon F."/>
            <person name="Lindquist E.A."/>
            <person name="Lipzen A."/>
            <person name="Malagnac F."/>
            <person name="Mello A."/>
            <person name="Molinier V."/>
            <person name="Miyauchi S."/>
            <person name="Poulain J."/>
            <person name="Riccioni C."/>
            <person name="Rubini A."/>
            <person name="Sitrit Y."/>
            <person name="Splivallo R."/>
            <person name="Traeger S."/>
            <person name="Wang M."/>
            <person name="Zifcakova L."/>
            <person name="Wipf D."/>
            <person name="Zambonelli A."/>
            <person name="Paolocci F."/>
            <person name="Nowrousian M."/>
            <person name="Ottonello S."/>
            <person name="Baldrian P."/>
            <person name="Spatafora J.W."/>
            <person name="Henrissat B."/>
            <person name="Nagy L.G."/>
            <person name="Aury J.M."/>
            <person name="Wincker P."/>
            <person name="Grigoriev I.V."/>
            <person name="Bonfante P."/>
            <person name="Martin F.M."/>
        </authorList>
    </citation>
    <scope>NUCLEOTIDE SEQUENCE [LARGE SCALE GENOMIC DNA]</scope>
    <source>
        <strain evidence="6 7">RN42</strain>
    </source>
</reference>
<evidence type="ECO:0000256" key="2">
    <source>
        <dbReference type="ARBA" id="ARBA00022771"/>
    </source>
</evidence>
<sequence>MACNVCEREGKLSQCARCKTVSYCSKECQKYDWKAHKSVCKAPGSKAEPRDTSTTVRPPILSVPNEILIDIFRFCPTLRTAQALAASHSTLYNVFKANDVRIHTALANTTFGPLIIRILQSGHPDRMPAKTQYFLASCADGIVHGPALKHVLNITKGDYEAACRIFPYFWRQDVGLWKPINGDVYRRMSFEFRTTLWDLYFHIFQLDRKPFADAYRQMKEDAAKPRSTPCTQCFKTKAEPCYWHLDHYTGARQEEIFHFEFSKICQGDNARGTNGGFSTPVLWEAFLHYVLFFISSAYPLPKNYPPEFASFNCTTAKCEICNGSEFGWRLHIGGDHVWDYSVTETLTETQIKALRYLHNTMAAREVQPFRYPYRIAAEQSFHAYWDVLKDYGKVDPVTGKLVDVDQARKEMFGSSQMTHYKAYWQKEIEVETASGKKMKRTIVEDQMAWEDFIWERKELIRRHQGLERRPEWERFEDEP</sequence>
<evidence type="ECO:0000256" key="4">
    <source>
        <dbReference type="PROSITE-ProRule" id="PRU00134"/>
    </source>
</evidence>
<dbReference type="Pfam" id="PF01753">
    <property type="entry name" value="zf-MYND"/>
    <property type="match status" value="1"/>
</dbReference>
<dbReference type="STRING" id="1160509.A0A3N4I5I1"/>
<keyword evidence="1" id="KW-0479">Metal-binding</keyword>
<dbReference type="AlphaFoldDB" id="A0A3N4I5I1"/>
<dbReference type="Gene3D" id="6.10.140.2220">
    <property type="match status" value="1"/>
</dbReference>
<evidence type="ECO:0000313" key="6">
    <source>
        <dbReference type="EMBL" id="RPA80717.1"/>
    </source>
</evidence>
<evidence type="ECO:0000256" key="3">
    <source>
        <dbReference type="ARBA" id="ARBA00022833"/>
    </source>
</evidence>
<protein>
    <recommendedName>
        <fullName evidence="5">MYND-type domain-containing protein</fullName>
    </recommendedName>
</protein>
<dbReference type="EMBL" id="ML119685">
    <property type="protein sequence ID" value="RPA80717.1"/>
    <property type="molecule type" value="Genomic_DNA"/>
</dbReference>
<accession>A0A3N4I5I1</accession>
<feature type="domain" description="MYND-type" evidence="5">
    <location>
        <begin position="3"/>
        <end position="40"/>
    </location>
</feature>
<dbReference type="PROSITE" id="PS50865">
    <property type="entry name" value="ZF_MYND_2"/>
    <property type="match status" value="1"/>
</dbReference>
<gene>
    <name evidence="6" type="ORF">BJ508DRAFT_307159</name>
</gene>
<evidence type="ECO:0000259" key="5">
    <source>
        <dbReference type="PROSITE" id="PS50865"/>
    </source>
</evidence>
<evidence type="ECO:0000313" key="7">
    <source>
        <dbReference type="Proteomes" id="UP000275078"/>
    </source>
</evidence>